<proteinExistence type="predicted"/>
<dbReference type="OrthoDB" id="10349730at2759"/>
<comment type="caution">
    <text evidence="2">The sequence shown here is derived from an EMBL/GenBank/DDBJ whole genome shotgun (WGS) entry which is preliminary data.</text>
</comment>
<organism evidence="2 3">
    <name type="scientific">Caenorhabditis nigoni</name>
    <dbReference type="NCBI Taxonomy" id="1611254"/>
    <lineage>
        <taxon>Eukaryota</taxon>
        <taxon>Metazoa</taxon>
        <taxon>Ecdysozoa</taxon>
        <taxon>Nematoda</taxon>
        <taxon>Chromadorea</taxon>
        <taxon>Rhabditida</taxon>
        <taxon>Rhabditina</taxon>
        <taxon>Rhabditomorpha</taxon>
        <taxon>Rhabditoidea</taxon>
        <taxon>Rhabditidae</taxon>
        <taxon>Peloderinae</taxon>
        <taxon>Caenorhabditis</taxon>
    </lineage>
</organism>
<sequence>MKFVSTLLKKFKKSSSTSCPPKASTSISEPQNKVWIHDGPSSSTVNISKPDEGIIGESQFTQRPLRRQNRFVGFNAMMGQKVRVSQRYSMRMEKREMSVKLNESIKSRLRKQKRARHYRRLAEIQKQPKFEI</sequence>
<evidence type="ECO:0000256" key="1">
    <source>
        <dbReference type="SAM" id="MobiDB-lite"/>
    </source>
</evidence>
<name>A0A2G5T5U3_9PELO</name>
<reference evidence="3" key="1">
    <citation type="submission" date="2017-10" db="EMBL/GenBank/DDBJ databases">
        <title>Rapid genome shrinkage in a self-fertile nematode reveals novel sperm competition proteins.</title>
        <authorList>
            <person name="Yin D."/>
            <person name="Schwarz E.M."/>
            <person name="Thomas C.G."/>
            <person name="Felde R.L."/>
            <person name="Korf I.F."/>
            <person name="Cutter A.D."/>
            <person name="Schartner C.M."/>
            <person name="Ralston E.J."/>
            <person name="Meyer B.J."/>
            <person name="Haag E.S."/>
        </authorList>
    </citation>
    <scope>NUCLEOTIDE SEQUENCE [LARGE SCALE GENOMIC DNA]</scope>
    <source>
        <strain evidence="3">JU1422</strain>
    </source>
</reference>
<evidence type="ECO:0000313" key="3">
    <source>
        <dbReference type="Proteomes" id="UP000230233"/>
    </source>
</evidence>
<gene>
    <name evidence="2" type="primary">Cnig_chr_V.g16513</name>
    <name evidence="2" type="ORF">B9Z55_016513</name>
</gene>
<dbReference type="AlphaFoldDB" id="A0A2G5T5U3"/>
<feature type="compositionally biased region" description="Low complexity" evidence="1">
    <location>
        <begin position="14"/>
        <end position="26"/>
    </location>
</feature>
<feature type="region of interest" description="Disordered" evidence="1">
    <location>
        <begin position="14"/>
        <end position="51"/>
    </location>
</feature>
<protein>
    <submittedName>
        <fullName evidence="2">Uncharacterized protein</fullName>
    </submittedName>
</protein>
<keyword evidence="3" id="KW-1185">Reference proteome</keyword>
<accession>A0A2G5T5U3</accession>
<evidence type="ECO:0000313" key="2">
    <source>
        <dbReference type="EMBL" id="PIC22466.1"/>
    </source>
</evidence>
<dbReference type="EMBL" id="PDUG01000005">
    <property type="protein sequence ID" value="PIC22466.1"/>
    <property type="molecule type" value="Genomic_DNA"/>
</dbReference>
<dbReference type="Proteomes" id="UP000230233">
    <property type="component" value="Chromosome V"/>
</dbReference>